<reference evidence="9 10" key="1">
    <citation type="submission" date="2024-03" db="EMBL/GenBank/DDBJ databases">
        <title>Human intestinal bacterial collection.</title>
        <authorList>
            <person name="Pauvert C."/>
            <person name="Hitch T.C.A."/>
            <person name="Clavel T."/>
        </authorList>
    </citation>
    <scope>NUCLEOTIDE SEQUENCE [LARGE SCALE GENOMIC DNA]</scope>
    <source>
        <strain evidence="9 10">CLA-AA-H192</strain>
    </source>
</reference>
<organism evidence="9 10">
    <name type="scientific">Faecousia intestinalis</name>
    <dbReference type="NCBI Taxonomy" id="3133167"/>
    <lineage>
        <taxon>Bacteria</taxon>
        <taxon>Bacillati</taxon>
        <taxon>Bacillota</taxon>
        <taxon>Clostridia</taxon>
        <taxon>Eubacteriales</taxon>
        <taxon>Oscillospiraceae</taxon>
        <taxon>Faecousia</taxon>
    </lineage>
</organism>
<evidence type="ECO:0000256" key="3">
    <source>
        <dbReference type="ARBA" id="ARBA00022448"/>
    </source>
</evidence>
<evidence type="ECO:0000256" key="5">
    <source>
        <dbReference type="ARBA" id="ARBA00022692"/>
    </source>
</evidence>
<keyword evidence="7 8" id="KW-0472">Membrane</keyword>
<feature type="transmembrane region" description="Helical" evidence="8">
    <location>
        <begin position="222"/>
        <end position="244"/>
    </location>
</feature>
<evidence type="ECO:0000256" key="2">
    <source>
        <dbReference type="ARBA" id="ARBA00010145"/>
    </source>
</evidence>
<feature type="transmembrane region" description="Helical" evidence="8">
    <location>
        <begin position="286"/>
        <end position="308"/>
    </location>
</feature>
<dbReference type="Pfam" id="PF03547">
    <property type="entry name" value="Mem_trans"/>
    <property type="match status" value="1"/>
</dbReference>
<evidence type="ECO:0000256" key="8">
    <source>
        <dbReference type="SAM" id="Phobius"/>
    </source>
</evidence>
<dbReference type="EMBL" id="JBBMFF010000227">
    <property type="protein sequence ID" value="MEQ2511369.1"/>
    <property type="molecule type" value="Genomic_DNA"/>
</dbReference>
<evidence type="ECO:0000256" key="7">
    <source>
        <dbReference type="ARBA" id="ARBA00023136"/>
    </source>
</evidence>
<dbReference type="Proteomes" id="UP001491552">
    <property type="component" value="Unassembled WGS sequence"/>
</dbReference>
<feature type="transmembrane region" description="Helical" evidence="8">
    <location>
        <begin position="161"/>
        <end position="187"/>
    </location>
</feature>
<comment type="similarity">
    <text evidence="2">Belongs to the auxin efflux carrier (TC 2.A.69) family.</text>
</comment>
<feature type="transmembrane region" description="Helical" evidence="8">
    <location>
        <begin position="193"/>
        <end position="210"/>
    </location>
</feature>
<keyword evidence="6 8" id="KW-1133">Transmembrane helix</keyword>
<dbReference type="InterPro" id="IPR004776">
    <property type="entry name" value="Mem_transp_PIN-like"/>
</dbReference>
<keyword evidence="4" id="KW-1003">Cell membrane</keyword>
<evidence type="ECO:0000256" key="6">
    <source>
        <dbReference type="ARBA" id="ARBA00022989"/>
    </source>
</evidence>
<keyword evidence="10" id="KW-1185">Reference proteome</keyword>
<evidence type="ECO:0000256" key="1">
    <source>
        <dbReference type="ARBA" id="ARBA00004651"/>
    </source>
</evidence>
<dbReference type="InterPro" id="IPR038770">
    <property type="entry name" value="Na+/solute_symporter_sf"/>
</dbReference>
<feature type="transmembrane region" description="Helical" evidence="8">
    <location>
        <begin position="12"/>
        <end position="30"/>
    </location>
</feature>
<dbReference type="PANTHER" id="PTHR36838:SF1">
    <property type="entry name" value="SLR1864 PROTEIN"/>
    <property type="match status" value="1"/>
</dbReference>
<accession>A0ABV1G7I2</accession>
<evidence type="ECO:0000256" key="4">
    <source>
        <dbReference type="ARBA" id="ARBA00022475"/>
    </source>
</evidence>
<sequence>MLGNILSTGEQVLILVVLLAVGFLCGKIRIFNDQSISHLSAFALKIVGPCAIVESFCRQFDSAMLRAMGIVALLAFAAHALYAAFAYVCIRGGKEPTRRVLRYGTVFANCGYMGLPLQQVLFGADGVFYGATWIGVYNLVAWSFGLVLMSGDRRQISFKKLLLNPGILAVLTGIVIFVCSIELPTIILQPIHYFSALNVPVPMVISGYYLSKADLRTIWKHANYYITIALRLAVIPLCSIGLMFLLQKAFRLDGMLLAACIVDIAAPVAAATTMFSTLFRQDSETAANLVSISTLLSVLTLPIMVALAQSVFL</sequence>
<protein>
    <submittedName>
        <fullName evidence="9">AEC family transporter</fullName>
    </submittedName>
</protein>
<proteinExistence type="inferred from homology"/>
<name>A0ABV1G7I2_9FIRM</name>
<comment type="subcellular location">
    <subcellularLocation>
        <location evidence="1">Cell membrane</location>
        <topology evidence="1">Multi-pass membrane protein</topology>
    </subcellularLocation>
</comment>
<feature type="transmembrane region" description="Helical" evidence="8">
    <location>
        <begin position="256"/>
        <end position="279"/>
    </location>
</feature>
<dbReference type="RefSeq" id="WP_349136058.1">
    <property type="nucleotide sequence ID" value="NZ_JBBMFF010000227.1"/>
</dbReference>
<evidence type="ECO:0000313" key="10">
    <source>
        <dbReference type="Proteomes" id="UP001491552"/>
    </source>
</evidence>
<feature type="transmembrane region" description="Helical" evidence="8">
    <location>
        <begin position="100"/>
        <end position="121"/>
    </location>
</feature>
<dbReference type="PANTHER" id="PTHR36838">
    <property type="entry name" value="AUXIN EFFLUX CARRIER FAMILY PROTEIN"/>
    <property type="match status" value="1"/>
</dbReference>
<feature type="transmembrane region" description="Helical" evidence="8">
    <location>
        <begin position="127"/>
        <end position="149"/>
    </location>
</feature>
<keyword evidence="5 8" id="KW-0812">Transmembrane</keyword>
<comment type="caution">
    <text evidence="9">The sequence shown here is derived from an EMBL/GenBank/DDBJ whole genome shotgun (WGS) entry which is preliminary data.</text>
</comment>
<feature type="transmembrane region" description="Helical" evidence="8">
    <location>
        <begin position="67"/>
        <end position="88"/>
    </location>
</feature>
<keyword evidence="3" id="KW-0813">Transport</keyword>
<gene>
    <name evidence="9" type="ORF">WMO66_08940</name>
</gene>
<evidence type="ECO:0000313" key="9">
    <source>
        <dbReference type="EMBL" id="MEQ2511369.1"/>
    </source>
</evidence>
<dbReference type="Gene3D" id="1.20.1530.20">
    <property type="match status" value="1"/>
</dbReference>